<protein>
    <submittedName>
        <fullName evidence="1">Uncharacterized protein</fullName>
    </submittedName>
</protein>
<reference evidence="1 2" key="1">
    <citation type="submission" date="2015-01" db="EMBL/GenBank/DDBJ databases">
        <title>Genome Assembly of Bacillus badius MTCC 1458.</title>
        <authorList>
            <person name="Verma A."/>
            <person name="Khatri I."/>
            <person name="Mual P."/>
            <person name="Subramanian S."/>
            <person name="Krishnamurthi S."/>
        </authorList>
    </citation>
    <scope>NUCLEOTIDE SEQUENCE [LARGE SCALE GENOMIC DNA]</scope>
    <source>
        <strain evidence="1 2">MTCC 1458</strain>
    </source>
</reference>
<sequence length="263" mass="29607">MFRRVTIIDIAGDNWETSFNAKDYHITFDVPFDSDMTPNEITVNIFNLSKLSLGRLGKGMSVTVQAGYEGNYGVLSRGKITSIYTFREGLDRITELKITDGQDVTAKKAKKSETFKPWTRSDIIIRKIVEMMGLRLAELKMPENKQYKKGYVVSGNLISHLSAVAKDNGASVFWKRGSLVIRSLKEPTSEICFLSEETGLIGSPEYFDEEGAKGYRAKSLLQHKICPGILVKFESRTSNGEYRVRKGRHINNGSEFVTELEVV</sequence>
<evidence type="ECO:0000313" key="1">
    <source>
        <dbReference type="EMBL" id="KIL72517.1"/>
    </source>
</evidence>
<dbReference type="NCBIfam" id="NF047561">
    <property type="entry name" value="orf58_phage_fam"/>
    <property type="match status" value="1"/>
</dbReference>
<comment type="caution">
    <text evidence="1">The sequence shown here is derived from an EMBL/GenBank/DDBJ whole genome shotgun (WGS) entry which is preliminary data.</text>
</comment>
<evidence type="ECO:0000313" key="2">
    <source>
        <dbReference type="Proteomes" id="UP000031982"/>
    </source>
</evidence>
<dbReference type="Proteomes" id="UP000031982">
    <property type="component" value="Unassembled WGS sequence"/>
</dbReference>
<name>A0ABR5AQ28_BACBA</name>
<dbReference type="EMBL" id="JXLP01000033">
    <property type="protein sequence ID" value="KIL72517.1"/>
    <property type="molecule type" value="Genomic_DNA"/>
</dbReference>
<accession>A0ABR5AQ28</accession>
<keyword evidence="2" id="KW-1185">Reference proteome</keyword>
<gene>
    <name evidence="1" type="ORF">SD77_3490</name>
</gene>
<proteinExistence type="predicted"/>
<organism evidence="1 2">
    <name type="scientific">Bacillus badius</name>
    <dbReference type="NCBI Taxonomy" id="1455"/>
    <lineage>
        <taxon>Bacteria</taxon>
        <taxon>Bacillati</taxon>
        <taxon>Bacillota</taxon>
        <taxon>Bacilli</taxon>
        <taxon>Bacillales</taxon>
        <taxon>Bacillaceae</taxon>
        <taxon>Pseudobacillus</taxon>
    </lineage>
</organism>